<evidence type="ECO:0000259" key="7">
    <source>
        <dbReference type="Pfam" id="PF16355"/>
    </source>
</evidence>
<dbReference type="Proteomes" id="UP001589776">
    <property type="component" value="Unassembled WGS sequence"/>
</dbReference>
<evidence type="ECO:0000259" key="6">
    <source>
        <dbReference type="Pfam" id="PF02837"/>
    </source>
</evidence>
<evidence type="ECO:0000256" key="3">
    <source>
        <dbReference type="ARBA" id="ARBA00023295"/>
    </source>
</evidence>
<dbReference type="InterPro" id="IPR023232">
    <property type="entry name" value="Glyco_hydro_2_AS"/>
</dbReference>
<dbReference type="Gene3D" id="3.20.20.80">
    <property type="entry name" value="Glycosidases"/>
    <property type="match status" value="1"/>
</dbReference>
<feature type="domain" description="Glycoside hydrolase family 2 immunoglobulin-like beta-sandwich" evidence="4">
    <location>
        <begin position="143"/>
        <end position="249"/>
    </location>
</feature>
<sequence>MNQKKLFNDGWEFAKSGLEAADCTGLAFEPVDLPHDWLIYQTLQLYENSIGWYRKRFAVKKDGTQLLLCFDGVYMDSSVYVNGRLAGEWKYGYSSFEHDITDAVVDGDNEVVVKVVHQSPNSRWYSGAGIFRNVWLKTRGPTHIVTDGVYIGTKLADGGWLVEVDTELSLLEDVLLTHTLLYAGSPVASSSERLEAGSAAGVVNRQRLLIPHPKRWSTEEPELYGLVTRLETAEAKETLETVSQRIGFRTVTMDPNDGLRLNGVKLKLNGVCEHHDLGALGAAFNKAALRRRFAILKHMGVNAVRTAHNMPAKELMDLADEMGLLVVSEAFDMWERPKTPYDYARFFKEWAARDVRSWVRRDRNHPSLLMWSIGNEIYDTHADERGQEVTRMLMDEVRKHDPKQNARVTIGSNYMPWENAQKCADIVKVAGYNYAEKYYRKHHEEHPDWIIYGSETASVVQSRGIYHFPFEKSILADDDEQCSALGNSATSWGARSAEACIVAERDTPFSLGQFLWTGFDYIGEPTPYHTKNSYFGQADTATFPKDSYYIYQSAWTDYKKKPMVHIFPYWDFNPGQTIDVRVCSNAPVVELQFNGVTVGTHHIDHAHGTQLVGWWKLPYEPGELKAMAYDEHGEVIAVDVRRSFGDAKRIRLNADKTTLAADGTDLIFAAITVEDEHGNPVENANNRVRVEVTGAGRLIGLDNGDSTDYDPYKGLSRRLFSGKLMAVIASTLEPGKVRIDVTSAGMESCSAEFESYPVTDRTLAGVSAGARNRELPIVMGSDAEIPLRKIEIVSESGQRFDPSCREMLVRAVLHPASASYREVEWSVVNDAGIVSNIAKVEANGLEAKLTALGDGQFRLRCTGKNGSDKTKLISQLEFSADGLGTAYKDPYGFISAGLYDYSKGEVGNGNERGVATSRDGETQVGFRDIDFGPYGSDTITIPIFALTSEAYALQIWEGMPGEADSALLADVIYQKPSKWNVYQEETYRLPKTLRGITSICFVLHQKVHIKGFTFHRRNRAFEQNFAASCDHIYGDTFTIAESSVEGIGNNVSLVFEQMDFAGEGAAKLVVYGNSPIDKNTIHIRFSGPDGAESNQLVDFAKSDGYEKRVFELERVTGLQHVTFIFLPGSLFDFGWFRFER</sequence>
<dbReference type="InterPro" id="IPR006104">
    <property type="entry name" value="Glyco_hydro_2_N"/>
</dbReference>
<dbReference type="Gene3D" id="2.60.120.260">
    <property type="entry name" value="Galactose-binding domain-like"/>
    <property type="match status" value="3"/>
</dbReference>
<evidence type="ECO:0000259" key="8">
    <source>
        <dbReference type="Pfam" id="PF18565"/>
    </source>
</evidence>
<comment type="similarity">
    <text evidence="1">Belongs to the glycosyl hydrolase 2 family.</text>
</comment>
<dbReference type="InterPro" id="IPR051913">
    <property type="entry name" value="GH2_Domain-Containing"/>
</dbReference>
<keyword evidence="10" id="KW-1185">Reference proteome</keyword>
<dbReference type="InterPro" id="IPR032311">
    <property type="entry name" value="DUF4982"/>
</dbReference>
<reference evidence="9 10" key="1">
    <citation type="submission" date="2024-09" db="EMBL/GenBank/DDBJ databases">
        <authorList>
            <person name="Sun Q."/>
            <person name="Mori K."/>
        </authorList>
    </citation>
    <scope>NUCLEOTIDE SEQUENCE [LARGE SCALE GENOMIC DNA]</scope>
    <source>
        <strain evidence="9 10">CCM 7759</strain>
    </source>
</reference>
<dbReference type="GO" id="GO:0016787">
    <property type="term" value="F:hydrolase activity"/>
    <property type="evidence" value="ECO:0007669"/>
    <property type="project" value="UniProtKB-KW"/>
</dbReference>
<evidence type="ECO:0000259" key="4">
    <source>
        <dbReference type="Pfam" id="PF00703"/>
    </source>
</evidence>
<dbReference type="PRINTS" id="PR00132">
    <property type="entry name" value="GLHYDRLASE2"/>
</dbReference>
<feature type="domain" description="Glycoside hydrolase family 2 catalytic" evidence="5">
    <location>
        <begin position="259"/>
        <end position="413"/>
    </location>
</feature>
<feature type="domain" description="DUF4982" evidence="7">
    <location>
        <begin position="575"/>
        <end position="637"/>
    </location>
</feature>
<evidence type="ECO:0000313" key="10">
    <source>
        <dbReference type="Proteomes" id="UP001589776"/>
    </source>
</evidence>
<dbReference type="InterPro" id="IPR006103">
    <property type="entry name" value="Glyco_hydro_2_cat"/>
</dbReference>
<comment type="caution">
    <text evidence="9">The sequence shown here is derived from an EMBL/GenBank/DDBJ whole genome shotgun (WGS) entry which is preliminary data.</text>
</comment>
<dbReference type="InterPro" id="IPR008964">
    <property type="entry name" value="Invasin/intimin_cell_adhesion"/>
</dbReference>
<organism evidence="9 10">
    <name type="scientific">Paenibacillus chartarius</name>
    <dbReference type="NCBI Taxonomy" id="747481"/>
    <lineage>
        <taxon>Bacteria</taxon>
        <taxon>Bacillati</taxon>
        <taxon>Bacillota</taxon>
        <taxon>Bacilli</taxon>
        <taxon>Bacillales</taxon>
        <taxon>Paenibacillaceae</taxon>
        <taxon>Paenibacillus</taxon>
    </lineage>
</organism>
<dbReference type="InterPro" id="IPR017853">
    <property type="entry name" value="GH"/>
</dbReference>
<dbReference type="Pfam" id="PF18565">
    <property type="entry name" value="Glyco_hydro2_C5"/>
    <property type="match status" value="1"/>
</dbReference>
<dbReference type="Gene3D" id="2.60.40.10">
    <property type="entry name" value="Immunoglobulins"/>
    <property type="match status" value="3"/>
</dbReference>
<dbReference type="SUPFAM" id="SSF49785">
    <property type="entry name" value="Galactose-binding domain-like"/>
    <property type="match status" value="1"/>
</dbReference>
<feature type="domain" description="Glycosyl hydrolases family 2 sugar binding" evidence="6">
    <location>
        <begin position="47"/>
        <end position="137"/>
    </location>
</feature>
<dbReference type="Pfam" id="PF16355">
    <property type="entry name" value="DUF4982"/>
    <property type="match status" value="1"/>
</dbReference>
<evidence type="ECO:0000313" key="9">
    <source>
        <dbReference type="EMBL" id="MFC0214577.1"/>
    </source>
</evidence>
<feature type="domain" description="Glycoside hydrolase family 2" evidence="8">
    <location>
        <begin position="650"/>
        <end position="750"/>
    </location>
</feature>
<dbReference type="PROSITE" id="PS00608">
    <property type="entry name" value="GLYCOSYL_HYDROL_F2_2"/>
    <property type="match status" value="1"/>
</dbReference>
<dbReference type="Pfam" id="PF02836">
    <property type="entry name" value="Glyco_hydro_2_C"/>
    <property type="match status" value="1"/>
</dbReference>
<dbReference type="EMBL" id="JBHLWN010000076">
    <property type="protein sequence ID" value="MFC0214577.1"/>
    <property type="molecule type" value="Genomic_DNA"/>
</dbReference>
<accession>A0ABV6DPL8</accession>
<dbReference type="InterPro" id="IPR006101">
    <property type="entry name" value="Glyco_hydro_2"/>
</dbReference>
<evidence type="ECO:0000256" key="2">
    <source>
        <dbReference type="ARBA" id="ARBA00022801"/>
    </source>
</evidence>
<dbReference type="SUPFAM" id="SSF51445">
    <property type="entry name" value="(Trans)glycosidases"/>
    <property type="match status" value="1"/>
</dbReference>
<keyword evidence="2 9" id="KW-0378">Hydrolase</keyword>
<dbReference type="Pfam" id="PF00703">
    <property type="entry name" value="Glyco_hydro_2"/>
    <property type="match status" value="1"/>
</dbReference>
<evidence type="ECO:0000259" key="5">
    <source>
        <dbReference type="Pfam" id="PF02836"/>
    </source>
</evidence>
<dbReference type="SUPFAM" id="SSF49303">
    <property type="entry name" value="beta-Galactosidase/glucuronidase domain"/>
    <property type="match status" value="1"/>
</dbReference>
<dbReference type="PANTHER" id="PTHR42732:SF1">
    <property type="entry name" value="BETA-MANNOSIDASE"/>
    <property type="match status" value="1"/>
</dbReference>
<dbReference type="RefSeq" id="WP_377471967.1">
    <property type="nucleotide sequence ID" value="NZ_JBHLWN010000076.1"/>
</dbReference>
<dbReference type="PANTHER" id="PTHR42732">
    <property type="entry name" value="BETA-GALACTOSIDASE"/>
    <property type="match status" value="1"/>
</dbReference>
<dbReference type="InterPro" id="IPR036156">
    <property type="entry name" value="Beta-gal/glucu_dom_sf"/>
</dbReference>
<dbReference type="InterPro" id="IPR040605">
    <property type="entry name" value="Glyco_hydro2_dom5"/>
</dbReference>
<name>A0ABV6DPL8_9BACL</name>
<proteinExistence type="inferred from homology"/>
<dbReference type="SUPFAM" id="SSF49373">
    <property type="entry name" value="Invasin/intimin cell-adhesion fragments"/>
    <property type="match status" value="1"/>
</dbReference>
<protein>
    <submittedName>
        <fullName evidence="9">Glycoside hydrolase family 2 TIM barrel-domain containing protein</fullName>
    </submittedName>
</protein>
<dbReference type="CDD" id="cd04084">
    <property type="entry name" value="CBM6_xylanase-like"/>
    <property type="match status" value="1"/>
</dbReference>
<gene>
    <name evidence="9" type="ORF">ACFFK0_19320</name>
</gene>
<dbReference type="InterPro" id="IPR008979">
    <property type="entry name" value="Galactose-bd-like_sf"/>
</dbReference>
<dbReference type="InterPro" id="IPR006102">
    <property type="entry name" value="Ig-like_GH2"/>
</dbReference>
<keyword evidence="3" id="KW-0326">Glycosidase</keyword>
<dbReference type="InterPro" id="IPR013783">
    <property type="entry name" value="Ig-like_fold"/>
</dbReference>
<dbReference type="Pfam" id="PF02837">
    <property type="entry name" value="Glyco_hydro_2_N"/>
    <property type="match status" value="1"/>
</dbReference>
<evidence type="ECO:0000256" key="1">
    <source>
        <dbReference type="ARBA" id="ARBA00007401"/>
    </source>
</evidence>